<protein>
    <submittedName>
        <fullName evidence="1">2947_t:CDS:1</fullName>
    </submittedName>
</protein>
<reference evidence="1" key="1">
    <citation type="submission" date="2021-06" db="EMBL/GenBank/DDBJ databases">
        <authorList>
            <person name="Kallberg Y."/>
            <person name="Tangrot J."/>
            <person name="Rosling A."/>
        </authorList>
    </citation>
    <scope>NUCLEOTIDE SEQUENCE</scope>
    <source>
        <strain evidence="1">IL203A</strain>
    </source>
</reference>
<dbReference type="EMBL" id="CAJVPU010053483">
    <property type="protein sequence ID" value="CAG8765252.1"/>
    <property type="molecule type" value="Genomic_DNA"/>
</dbReference>
<gene>
    <name evidence="1" type="ORF">DHETER_LOCUS15523</name>
</gene>
<name>A0ACA9QUU3_9GLOM</name>
<dbReference type="Proteomes" id="UP000789702">
    <property type="component" value="Unassembled WGS sequence"/>
</dbReference>
<comment type="caution">
    <text evidence="1">The sequence shown here is derived from an EMBL/GenBank/DDBJ whole genome shotgun (WGS) entry which is preliminary data.</text>
</comment>
<proteinExistence type="predicted"/>
<keyword evidence="2" id="KW-1185">Reference proteome</keyword>
<sequence>MPESVTTSNQYGYENQQQRATVPFQHFPAVTQATNSLNQMPQVTTTYSFVPTPLIGQVSQPATGVKPKRQQVKNAC</sequence>
<accession>A0ACA9QUU3</accession>
<evidence type="ECO:0000313" key="2">
    <source>
        <dbReference type="Proteomes" id="UP000789702"/>
    </source>
</evidence>
<evidence type="ECO:0000313" key="1">
    <source>
        <dbReference type="EMBL" id="CAG8765252.1"/>
    </source>
</evidence>
<feature type="non-terminal residue" evidence="1">
    <location>
        <position position="76"/>
    </location>
</feature>
<organism evidence="1 2">
    <name type="scientific">Dentiscutata heterogama</name>
    <dbReference type="NCBI Taxonomy" id="1316150"/>
    <lineage>
        <taxon>Eukaryota</taxon>
        <taxon>Fungi</taxon>
        <taxon>Fungi incertae sedis</taxon>
        <taxon>Mucoromycota</taxon>
        <taxon>Glomeromycotina</taxon>
        <taxon>Glomeromycetes</taxon>
        <taxon>Diversisporales</taxon>
        <taxon>Gigasporaceae</taxon>
        <taxon>Dentiscutata</taxon>
    </lineage>
</organism>